<comment type="caution">
    <text evidence="2">The sequence shown here is derived from an EMBL/GenBank/DDBJ whole genome shotgun (WGS) entry which is preliminary data.</text>
</comment>
<dbReference type="SUPFAM" id="SSF160719">
    <property type="entry name" value="gpW/gp25-like"/>
    <property type="match status" value="1"/>
</dbReference>
<gene>
    <name evidence="2" type="ORF">I2H31_16330</name>
</gene>
<dbReference type="InterPro" id="IPR007048">
    <property type="entry name" value="IraD/Gp25-like"/>
</dbReference>
<evidence type="ECO:0000313" key="2">
    <source>
        <dbReference type="EMBL" id="MBF9222673.1"/>
    </source>
</evidence>
<keyword evidence="3" id="KW-1185">Reference proteome</keyword>
<evidence type="ECO:0000313" key="3">
    <source>
        <dbReference type="Proteomes" id="UP000618931"/>
    </source>
</evidence>
<feature type="domain" description="IraD/Gp25-like" evidence="1">
    <location>
        <begin position="31"/>
        <end position="121"/>
    </location>
</feature>
<dbReference type="EMBL" id="JADQDM010000008">
    <property type="protein sequence ID" value="MBF9222673.1"/>
    <property type="molecule type" value="Genomic_DNA"/>
</dbReference>
<dbReference type="RefSeq" id="WP_196294117.1">
    <property type="nucleotide sequence ID" value="NZ_JADQDM010000008.1"/>
</dbReference>
<dbReference type="Pfam" id="PF04965">
    <property type="entry name" value="GPW_gp25"/>
    <property type="match status" value="1"/>
</dbReference>
<dbReference type="Proteomes" id="UP000618931">
    <property type="component" value="Unassembled WGS sequence"/>
</dbReference>
<proteinExistence type="predicted"/>
<name>A0ABS0I7K6_9BACT</name>
<dbReference type="Gene3D" id="3.10.450.40">
    <property type="match status" value="1"/>
</dbReference>
<evidence type="ECO:0000259" key="1">
    <source>
        <dbReference type="Pfam" id="PF04965"/>
    </source>
</evidence>
<organism evidence="2 3">
    <name type="scientific">Hymenobacter ruricola</name>
    <dbReference type="NCBI Taxonomy" id="2791023"/>
    <lineage>
        <taxon>Bacteria</taxon>
        <taxon>Pseudomonadati</taxon>
        <taxon>Bacteroidota</taxon>
        <taxon>Cytophagia</taxon>
        <taxon>Cytophagales</taxon>
        <taxon>Hymenobacteraceae</taxon>
        <taxon>Hymenobacter</taxon>
    </lineage>
</organism>
<sequence length="140" mass="16216">MAHERSSTFLGQGWSFPPRFDTGTKSLALTRDEEDVQQSIYILLHTEPGERIMNPEYGCPLRQFLFETPTLTRLTELQQVVERAILHFEPRVIAGQVRASTDQINDGLLLLEVDYTIRTINSRHNVVYPFYYREATLLDT</sequence>
<accession>A0ABS0I7K6</accession>
<reference evidence="2 3" key="1">
    <citation type="submission" date="2020-11" db="EMBL/GenBank/DDBJ databases">
        <authorList>
            <person name="Kim M.K."/>
        </authorList>
    </citation>
    <scope>NUCLEOTIDE SEQUENCE [LARGE SCALE GENOMIC DNA]</scope>
    <source>
        <strain evidence="2 3">BT662</strain>
    </source>
</reference>
<protein>
    <submittedName>
        <fullName evidence="2">GPW/gp25 family protein</fullName>
    </submittedName>
</protein>